<dbReference type="EMBL" id="QROS01000003">
    <property type="protein sequence ID" value="RHL48820.1"/>
    <property type="molecule type" value="Genomic_DNA"/>
</dbReference>
<dbReference type="GO" id="GO:0003677">
    <property type="term" value="F:DNA binding"/>
    <property type="evidence" value="ECO:0007669"/>
    <property type="project" value="InterPro"/>
</dbReference>
<dbReference type="RefSeq" id="WP_118393021.1">
    <property type="nucleotide sequence ID" value="NZ_JAAILP010000002.1"/>
</dbReference>
<proteinExistence type="predicted"/>
<evidence type="ECO:0000313" key="1">
    <source>
        <dbReference type="EMBL" id="RHL48820.1"/>
    </source>
</evidence>
<accession>A0A415LJX2</accession>
<dbReference type="InterPro" id="IPR038148">
    <property type="entry name" value="Tn1545/Tn916_Xis"/>
</dbReference>
<protein>
    <submittedName>
        <fullName evidence="1">Helix-turn-helix domain-containing protein</fullName>
    </submittedName>
</protein>
<comment type="caution">
    <text evidence="1">The sequence shown here is derived from an EMBL/GenBank/DDBJ whole genome shotgun (WGS) entry which is preliminary data.</text>
</comment>
<dbReference type="InterPro" id="IPR010093">
    <property type="entry name" value="SinI_DNA-bd"/>
</dbReference>
<name>A0A415LJX2_9FIRM</name>
<organism evidence="1 2">
    <name type="scientific">Blautia obeum</name>
    <dbReference type="NCBI Taxonomy" id="40520"/>
    <lineage>
        <taxon>Bacteria</taxon>
        <taxon>Bacillati</taxon>
        <taxon>Bacillota</taxon>
        <taxon>Clostridia</taxon>
        <taxon>Lachnospirales</taxon>
        <taxon>Lachnospiraceae</taxon>
        <taxon>Blautia</taxon>
    </lineage>
</organism>
<dbReference type="Gene3D" id="3.90.105.50">
    <property type="match status" value="1"/>
</dbReference>
<dbReference type="InterPro" id="IPR015122">
    <property type="entry name" value="Tn916-Xis"/>
</dbReference>
<dbReference type="AlphaFoldDB" id="A0A415LJX2"/>
<reference evidence="1 2" key="1">
    <citation type="submission" date="2018-08" db="EMBL/GenBank/DDBJ databases">
        <title>A genome reference for cultivated species of the human gut microbiota.</title>
        <authorList>
            <person name="Zou Y."/>
            <person name="Xue W."/>
            <person name="Luo G."/>
        </authorList>
    </citation>
    <scope>NUCLEOTIDE SEQUENCE [LARGE SCALE GENOMIC DNA]</scope>
    <source>
        <strain evidence="1 2">AF37-6AC</strain>
    </source>
</reference>
<dbReference type="Proteomes" id="UP000285897">
    <property type="component" value="Unassembled WGS sequence"/>
</dbReference>
<dbReference type="Pfam" id="PF09035">
    <property type="entry name" value="Tn916-Xis"/>
    <property type="match status" value="1"/>
</dbReference>
<dbReference type="NCBIfam" id="TIGR01764">
    <property type="entry name" value="excise"/>
    <property type="match status" value="1"/>
</dbReference>
<evidence type="ECO:0000313" key="2">
    <source>
        <dbReference type="Proteomes" id="UP000285897"/>
    </source>
</evidence>
<sequence length="73" mass="8656">MSEGIRRRDSNTVPLWHRYALTINEAAQVFNIGEKQLREMIRDPGCGFVLYIGRRILIKRESLERYLENSVYI</sequence>
<gene>
    <name evidence="1" type="ORF">DW021_05660</name>
</gene>